<dbReference type="PRINTS" id="PR00080">
    <property type="entry name" value="SDRFAMILY"/>
</dbReference>
<dbReference type="CDD" id="cd05233">
    <property type="entry name" value="SDR_c"/>
    <property type="match status" value="1"/>
</dbReference>
<evidence type="ECO:0000313" key="4">
    <source>
        <dbReference type="Proteomes" id="UP000242915"/>
    </source>
</evidence>
<gene>
    <name evidence="3" type="ORF">SAMN05216255_2683</name>
</gene>
<dbReference type="EMBL" id="FZOG01000003">
    <property type="protein sequence ID" value="SNS57859.1"/>
    <property type="molecule type" value="Genomic_DNA"/>
</dbReference>
<comment type="similarity">
    <text evidence="1">Belongs to the short-chain dehydrogenases/reductases (SDR) family.</text>
</comment>
<dbReference type="RefSeq" id="WP_010487779.1">
    <property type="nucleotide sequence ID" value="NZ_FZOG01000003.1"/>
</dbReference>
<feature type="domain" description="Ketoreductase" evidence="2">
    <location>
        <begin position="4"/>
        <end position="186"/>
    </location>
</feature>
<reference evidence="4" key="1">
    <citation type="submission" date="2017-06" db="EMBL/GenBank/DDBJ databases">
        <authorList>
            <person name="Varghese N."/>
            <person name="Submissions S."/>
        </authorList>
    </citation>
    <scope>NUCLEOTIDE SEQUENCE [LARGE SCALE GENOMIC DNA]</scope>
    <source>
        <strain evidence="4">CIP 108523</strain>
    </source>
</reference>
<dbReference type="SUPFAM" id="SSF51735">
    <property type="entry name" value="NAD(P)-binding Rossmann-fold domains"/>
    <property type="match status" value="1"/>
</dbReference>
<evidence type="ECO:0000313" key="3">
    <source>
        <dbReference type="EMBL" id="SNS57859.1"/>
    </source>
</evidence>
<dbReference type="InterPro" id="IPR057326">
    <property type="entry name" value="KR_dom"/>
</dbReference>
<keyword evidence="4" id="KW-1185">Reference proteome</keyword>
<dbReference type="FunFam" id="3.40.50.720:FF:000084">
    <property type="entry name" value="Short-chain dehydrogenase reductase"/>
    <property type="match status" value="1"/>
</dbReference>
<dbReference type="GO" id="GO:0016616">
    <property type="term" value="F:oxidoreductase activity, acting on the CH-OH group of donors, NAD or NADP as acceptor"/>
    <property type="evidence" value="ECO:0007669"/>
    <property type="project" value="TreeGrafter"/>
</dbReference>
<dbReference type="InterPro" id="IPR036291">
    <property type="entry name" value="NAD(P)-bd_dom_sf"/>
</dbReference>
<organism evidence="3 4">
    <name type="scientific">Pseudomonas segetis</name>
    <dbReference type="NCBI Taxonomy" id="298908"/>
    <lineage>
        <taxon>Bacteria</taxon>
        <taxon>Pseudomonadati</taxon>
        <taxon>Pseudomonadota</taxon>
        <taxon>Gammaproteobacteria</taxon>
        <taxon>Pseudomonadales</taxon>
        <taxon>Pseudomonadaceae</taxon>
        <taxon>Pseudomonas</taxon>
    </lineage>
</organism>
<name>A0A239FLS1_9PSED</name>
<dbReference type="Proteomes" id="UP000242915">
    <property type="component" value="Unassembled WGS sequence"/>
</dbReference>
<protein>
    <submittedName>
        <fullName evidence="3">NAD(P)-dependent dehydrogenase, short-chain alcohol dehydrogenase family</fullName>
    </submittedName>
</protein>
<accession>A0A239FLS1</accession>
<dbReference type="Pfam" id="PF13561">
    <property type="entry name" value="adh_short_C2"/>
    <property type="match status" value="1"/>
</dbReference>
<dbReference type="PROSITE" id="PS00061">
    <property type="entry name" value="ADH_SHORT"/>
    <property type="match status" value="1"/>
</dbReference>
<dbReference type="SMART" id="SM00822">
    <property type="entry name" value="PKS_KR"/>
    <property type="match status" value="1"/>
</dbReference>
<dbReference type="InterPro" id="IPR020904">
    <property type="entry name" value="Sc_DH/Rdtase_CS"/>
</dbReference>
<dbReference type="Gene3D" id="3.40.50.720">
    <property type="entry name" value="NAD(P)-binding Rossmann-like Domain"/>
    <property type="match status" value="1"/>
</dbReference>
<dbReference type="PANTHER" id="PTHR42760">
    <property type="entry name" value="SHORT-CHAIN DEHYDROGENASES/REDUCTASES FAMILY MEMBER"/>
    <property type="match status" value="1"/>
</dbReference>
<evidence type="ECO:0000259" key="2">
    <source>
        <dbReference type="SMART" id="SM00822"/>
    </source>
</evidence>
<dbReference type="PANTHER" id="PTHR42760:SF123">
    <property type="entry name" value="OXIDOREDUCTASE"/>
    <property type="match status" value="1"/>
</dbReference>
<dbReference type="PRINTS" id="PR00081">
    <property type="entry name" value="GDHRDH"/>
</dbReference>
<evidence type="ECO:0000256" key="1">
    <source>
        <dbReference type="ARBA" id="ARBA00006484"/>
    </source>
</evidence>
<dbReference type="InterPro" id="IPR002347">
    <property type="entry name" value="SDR_fam"/>
</dbReference>
<sequence length="252" mass="27007">MSTPVVLITGAAGGLGRAIAKRFSQSRWRVTATDVDKSGLHSLNTLVPLDYSATSDLRSAKNCHDLIAAVLASTGRIDAVINAAGVWREGPVEKFSEEDFDLVMGVNLKAAFYLSQAATPFLKESRGCIVNIASDAGRQAYRGSAAYCASKAGLVMLSKTMALELAEFGVRVNAVSPGDIATPMLDYQAERYGNGSPNAYKRELLSQYPQGREARFLRPEEVAEMVWFLCQPEAEAITGADMAIDFGLSAGK</sequence>
<dbReference type="GO" id="GO:0030497">
    <property type="term" value="P:fatty acid elongation"/>
    <property type="evidence" value="ECO:0007669"/>
    <property type="project" value="TreeGrafter"/>
</dbReference>
<proteinExistence type="inferred from homology"/>
<dbReference type="AlphaFoldDB" id="A0A239FLS1"/>